<protein>
    <submittedName>
        <fullName evidence="2">Uncharacterized protein</fullName>
    </submittedName>
</protein>
<feature type="region of interest" description="Disordered" evidence="1">
    <location>
        <begin position="94"/>
        <end position="116"/>
    </location>
</feature>
<dbReference type="AlphaFoldDB" id="A0AAN8BKH4"/>
<evidence type="ECO:0000256" key="1">
    <source>
        <dbReference type="SAM" id="MobiDB-lite"/>
    </source>
</evidence>
<sequence length="116" mass="12781">MLLTNTNILTSTSPSHHFTLHLLTLSPPHLHIPLSPLHSPPPPHPFTSSPLHHPSTFTLFHLPPPGACPCWCSMKRASSLGVLNVADRAAIDHYQERNNRLSKSRDLSASHTDLAH</sequence>
<reference evidence="2 3" key="1">
    <citation type="journal article" date="2023" name="Mol. Biol. Evol.">
        <title>Genomics of Secondarily Temperate Adaptation in the Only Non-Antarctic Icefish.</title>
        <authorList>
            <person name="Rivera-Colon A.G."/>
            <person name="Rayamajhi N."/>
            <person name="Minhas B.F."/>
            <person name="Madrigal G."/>
            <person name="Bilyk K.T."/>
            <person name="Yoon V."/>
            <person name="Hune M."/>
            <person name="Gregory S."/>
            <person name="Cheng C.H.C."/>
            <person name="Catchen J.M."/>
        </authorList>
    </citation>
    <scope>NUCLEOTIDE SEQUENCE [LARGE SCALE GENOMIC DNA]</scope>
    <source>
        <strain evidence="2">JC2023a</strain>
    </source>
</reference>
<keyword evidence="3" id="KW-1185">Reference proteome</keyword>
<organism evidence="2 3">
    <name type="scientific">Champsocephalus esox</name>
    <name type="common">pike icefish</name>
    <dbReference type="NCBI Taxonomy" id="159716"/>
    <lineage>
        <taxon>Eukaryota</taxon>
        <taxon>Metazoa</taxon>
        <taxon>Chordata</taxon>
        <taxon>Craniata</taxon>
        <taxon>Vertebrata</taxon>
        <taxon>Euteleostomi</taxon>
        <taxon>Actinopterygii</taxon>
        <taxon>Neopterygii</taxon>
        <taxon>Teleostei</taxon>
        <taxon>Neoteleostei</taxon>
        <taxon>Acanthomorphata</taxon>
        <taxon>Eupercaria</taxon>
        <taxon>Perciformes</taxon>
        <taxon>Notothenioidei</taxon>
        <taxon>Channichthyidae</taxon>
        <taxon>Champsocephalus</taxon>
    </lineage>
</organism>
<dbReference type="Proteomes" id="UP001335648">
    <property type="component" value="Unassembled WGS sequence"/>
</dbReference>
<accession>A0AAN8BKH4</accession>
<dbReference type="EMBL" id="JAULUE010002059">
    <property type="protein sequence ID" value="KAK5886608.1"/>
    <property type="molecule type" value="Genomic_DNA"/>
</dbReference>
<gene>
    <name evidence="2" type="ORF">CesoFtcFv8_017622</name>
</gene>
<name>A0AAN8BKH4_9TELE</name>
<comment type="caution">
    <text evidence="2">The sequence shown here is derived from an EMBL/GenBank/DDBJ whole genome shotgun (WGS) entry which is preliminary data.</text>
</comment>
<proteinExistence type="predicted"/>
<evidence type="ECO:0000313" key="2">
    <source>
        <dbReference type="EMBL" id="KAK5886608.1"/>
    </source>
</evidence>
<evidence type="ECO:0000313" key="3">
    <source>
        <dbReference type="Proteomes" id="UP001335648"/>
    </source>
</evidence>